<feature type="compositionally biased region" description="Polar residues" evidence="1">
    <location>
        <begin position="51"/>
        <end position="61"/>
    </location>
</feature>
<gene>
    <name evidence="2" type="ORF">RCL2_000658400</name>
</gene>
<comment type="caution">
    <text evidence="2">The sequence shown here is derived from an EMBL/GenBank/DDBJ whole genome shotgun (WGS) entry which is preliminary data.</text>
</comment>
<dbReference type="Proteomes" id="UP000615446">
    <property type="component" value="Unassembled WGS sequence"/>
</dbReference>
<dbReference type="EMBL" id="BLAL01000043">
    <property type="protein sequence ID" value="GES79276.1"/>
    <property type="molecule type" value="Genomic_DNA"/>
</dbReference>
<feature type="compositionally biased region" description="Basic and acidic residues" evidence="1">
    <location>
        <begin position="63"/>
        <end position="73"/>
    </location>
</feature>
<accession>A0A8H3L5H7</accession>
<protein>
    <submittedName>
        <fullName evidence="2">Uncharacterized protein</fullName>
    </submittedName>
</protein>
<dbReference type="AlphaFoldDB" id="A0A8H3L5H7"/>
<feature type="region of interest" description="Disordered" evidence="1">
    <location>
        <begin position="35"/>
        <end position="83"/>
    </location>
</feature>
<feature type="region of interest" description="Disordered" evidence="1">
    <location>
        <begin position="1"/>
        <end position="21"/>
    </location>
</feature>
<feature type="compositionally biased region" description="Polar residues" evidence="1">
    <location>
        <begin position="74"/>
        <end position="83"/>
    </location>
</feature>
<sequence length="184" mass="20972">MTPAPQQDFNISESSEKPDSIIDSELSRMITEDISKISSSSSKACVDSPPSEINSRKSQMNKIIKDKQKDLPKSKSSAANKFQSDVTKKSHPKVIEKYVILQLATLNQRKQRKTFMAVVDGVPDSQSLLVQDFNNQNLFFKDFEFKSYKIIKYAGKNRSIAFFENYDDLKNALESHFNLEGQDF</sequence>
<evidence type="ECO:0000313" key="2">
    <source>
        <dbReference type="EMBL" id="GES79276.1"/>
    </source>
</evidence>
<feature type="compositionally biased region" description="Polar residues" evidence="1">
    <location>
        <begin position="1"/>
        <end position="13"/>
    </location>
</feature>
<organism evidence="2 3">
    <name type="scientific">Rhizophagus clarus</name>
    <dbReference type="NCBI Taxonomy" id="94130"/>
    <lineage>
        <taxon>Eukaryota</taxon>
        <taxon>Fungi</taxon>
        <taxon>Fungi incertae sedis</taxon>
        <taxon>Mucoromycota</taxon>
        <taxon>Glomeromycotina</taxon>
        <taxon>Glomeromycetes</taxon>
        <taxon>Glomerales</taxon>
        <taxon>Glomeraceae</taxon>
        <taxon>Rhizophagus</taxon>
    </lineage>
</organism>
<name>A0A8H3L5H7_9GLOM</name>
<reference evidence="2" key="1">
    <citation type="submission" date="2019-10" db="EMBL/GenBank/DDBJ databases">
        <title>Conservation and host-specific expression of non-tandemly repeated heterogenous ribosome RNA gene in arbuscular mycorrhizal fungi.</title>
        <authorList>
            <person name="Maeda T."/>
            <person name="Kobayashi Y."/>
            <person name="Nakagawa T."/>
            <person name="Ezawa T."/>
            <person name="Yamaguchi K."/>
            <person name="Bino T."/>
            <person name="Nishimoto Y."/>
            <person name="Shigenobu S."/>
            <person name="Kawaguchi M."/>
        </authorList>
    </citation>
    <scope>NUCLEOTIDE SEQUENCE</scope>
    <source>
        <strain evidence="2">HR1</strain>
    </source>
</reference>
<evidence type="ECO:0000256" key="1">
    <source>
        <dbReference type="SAM" id="MobiDB-lite"/>
    </source>
</evidence>
<proteinExistence type="predicted"/>
<evidence type="ECO:0000313" key="3">
    <source>
        <dbReference type="Proteomes" id="UP000615446"/>
    </source>
</evidence>